<comment type="pathway">
    <text evidence="1 6">Cofactor biosynthesis; pyrroloquinoline quinone biosynthesis.</text>
</comment>
<keyword evidence="5 6" id="KW-0884">PQQ biosynthesis</keyword>
<dbReference type="InterPro" id="IPR001279">
    <property type="entry name" value="Metallo-B-lactamas"/>
</dbReference>
<evidence type="ECO:0000256" key="6">
    <source>
        <dbReference type="HAMAP-Rule" id="MF_00653"/>
    </source>
</evidence>
<keyword evidence="9" id="KW-1185">Reference proteome</keyword>
<dbReference type="CDD" id="cd16274">
    <property type="entry name" value="PQQB-like_MBL-fold"/>
    <property type="match status" value="1"/>
</dbReference>
<dbReference type="Proteomes" id="UP000249499">
    <property type="component" value="Chromosome"/>
</dbReference>
<dbReference type="AlphaFoldDB" id="A0AAF1K725"/>
<reference evidence="9" key="2">
    <citation type="journal article" date="2023" name="MicrobiologyOpen">
        <title>Genomics of the tumorigenes clade of the family Rhizobiaceae and description of Rhizobium rhododendri sp. nov.</title>
        <authorList>
            <person name="Kuzmanovic N."/>
            <person name="diCenzo G.C."/>
            <person name="Bunk B."/>
            <person name="Sproeer C."/>
            <person name="Fruehling A."/>
            <person name="Neumann-Schaal M."/>
            <person name="Overmann J."/>
            <person name="Smalla K."/>
        </authorList>
    </citation>
    <scope>NUCLEOTIDE SEQUENCE [LARGE SCALE GENOMIC DNA]</scope>
    <source>
        <strain evidence="9">1078</strain>
    </source>
</reference>
<dbReference type="Pfam" id="PF12706">
    <property type="entry name" value="Lactamase_B_2"/>
    <property type="match status" value="1"/>
</dbReference>
<evidence type="ECO:0000256" key="1">
    <source>
        <dbReference type="ARBA" id="ARBA00004886"/>
    </source>
</evidence>
<evidence type="ECO:0000256" key="5">
    <source>
        <dbReference type="ARBA" id="ARBA00022905"/>
    </source>
</evidence>
<dbReference type="SUPFAM" id="SSF56281">
    <property type="entry name" value="Metallo-hydrolase/oxidoreductase"/>
    <property type="match status" value="1"/>
</dbReference>
<dbReference type="NCBIfam" id="TIGR02108">
    <property type="entry name" value="PQQ_syn_pqqB"/>
    <property type="match status" value="1"/>
</dbReference>
<sequence>MRFLVLGTAAGGGLPQWNCGCDNCRSARIEGSGLRPQTQSSVAVSVDGENWAILNASPDIRQQIADNSALHPRELRHSPIRSVVVTNGDIDHIAGLLVLREKQAFGLFMTEALADILSGNPVFSALDPAFVQRQTIALGTPFQLLPGLTAELFPVPGKVPLFLEDDNPEIGLEGEQTIGIELKSGNQRAYYIPGCAALTEKLASRIDGADLLLFDGTLFTDDEMLVSGTGQKTGRRMGHMPIDGAGGSLEALSSVTVARKVYVHINNTNPIWRQGPARDKVYDAGFEVGHDGMEIDLAADT</sequence>
<dbReference type="PANTHER" id="PTHR42663">
    <property type="entry name" value="HYDROLASE C777.06C-RELATED-RELATED"/>
    <property type="match status" value="1"/>
</dbReference>
<comment type="function">
    <text evidence="6">May be involved in the transport of PQQ or its precursor to the periplasm.</text>
</comment>
<dbReference type="KEGG" id="rtu:PR017_04590"/>
<protein>
    <recommendedName>
        <fullName evidence="3 6">Coenzyme PQQ synthesis protein B</fullName>
    </recommendedName>
    <alternativeName>
        <fullName evidence="6">Pyrroloquinoline quinone biosynthesis protein B</fullName>
    </alternativeName>
</protein>
<name>A0AAF1K725_9HYPH</name>
<reference evidence="8 9" key="1">
    <citation type="journal article" date="2018" name="Sci. Rep.">
        <title>Rhizobium tumorigenes sp. nov., a novel plant tumorigenic bacterium isolated from cane gall tumors on thornless blackberry.</title>
        <authorList>
            <person name="Kuzmanovi N."/>
            <person name="Smalla K."/>
            <person name="Gronow S."/>
            <person name="PuBawska J."/>
        </authorList>
    </citation>
    <scope>NUCLEOTIDE SEQUENCE [LARGE SCALE GENOMIC DNA]</scope>
    <source>
        <strain evidence="8 9">1078</strain>
    </source>
</reference>
<evidence type="ECO:0000256" key="3">
    <source>
        <dbReference type="ARBA" id="ARBA00015084"/>
    </source>
</evidence>
<proteinExistence type="inferred from homology"/>
<dbReference type="HAMAP" id="MF_00653">
    <property type="entry name" value="PQQ_syn_PqqB"/>
    <property type="match status" value="1"/>
</dbReference>
<dbReference type="Gene3D" id="3.60.15.10">
    <property type="entry name" value="Ribonuclease Z/Hydroxyacylglutathione hydrolase-like"/>
    <property type="match status" value="1"/>
</dbReference>
<organism evidence="8 9">
    <name type="scientific">Rhizobium tumorigenes</name>
    <dbReference type="NCBI Taxonomy" id="2041385"/>
    <lineage>
        <taxon>Bacteria</taxon>
        <taxon>Pseudomonadati</taxon>
        <taxon>Pseudomonadota</taxon>
        <taxon>Alphaproteobacteria</taxon>
        <taxon>Hyphomicrobiales</taxon>
        <taxon>Rhizobiaceae</taxon>
        <taxon>Rhizobium/Agrobacterium group</taxon>
        <taxon>Rhizobium</taxon>
    </lineage>
</organism>
<evidence type="ECO:0000313" key="8">
    <source>
        <dbReference type="EMBL" id="WFR97423.1"/>
    </source>
</evidence>
<dbReference type="InterPro" id="IPR036866">
    <property type="entry name" value="RibonucZ/Hydroxyglut_hydro"/>
</dbReference>
<feature type="domain" description="Metallo-beta-lactamase" evidence="7">
    <location>
        <begin position="50"/>
        <end position="265"/>
    </location>
</feature>
<dbReference type="GO" id="GO:0018189">
    <property type="term" value="P:pyrroloquinoline quinone biosynthetic process"/>
    <property type="evidence" value="ECO:0007669"/>
    <property type="project" value="UniProtKB-UniRule"/>
</dbReference>
<evidence type="ECO:0000256" key="4">
    <source>
        <dbReference type="ARBA" id="ARBA00022448"/>
    </source>
</evidence>
<evidence type="ECO:0000256" key="2">
    <source>
        <dbReference type="ARBA" id="ARBA00008481"/>
    </source>
</evidence>
<keyword evidence="4 6" id="KW-0813">Transport</keyword>
<dbReference type="PANTHER" id="PTHR42663:SF7">
    <property type="entry name" value="COENZYME PQQ SYNTHESIS PROTEIN B"/>
    <property type="match status" value="1"/>
</dbReference>
<evidence type="ECO:0000313" key="9">
    <source>
        <dbReference type="Proteomes" id="UP000249499"/>
    </source>
</evidence>
<evidence type="ECO:0000259" key="7">
    <source>
        <dbReference type="Pfam" id="PF12706"/>
    </source>
</evidence>
<comment type="similarity">
    <text evidence="2 6">Belongs to the PqqB family.</text>
</comment>
<dbReference type="EMBL" id="CP117255">
    <property type="protein sequence ID" value="WFR97423.1"/>
    <property type="molecule type" value="Genomic_DNA"/>
</dbReference>
<dbReference type="RefSeq" id="WP_111220507.1">
    <property type="nucleotide sequence ID" value="NZ_CP117255.1"/>
</dbReference>
<gene>
    <name evidence="6 8" type="primary">pqqB</name>
    <name evidence="8" type="ORF">PR017_04590</name>
</gene>
<dbReference type="InterPro" id="IPR011842">
    <property type="entry name" value="PQQ_synth_PqqB"/>
</dbReference>
<accession>A0AAF1K725</accession>